<dbReference type="EMBL" id="JARBDR010000793">
    <property type="protein sequence ID" value="KAJ8307444.1"/>
    <property type="molecule type" value="Genomic_DNA"/>
</dbReference>
<feature type="compositionally biased region" description="Polar residues" evidence="1">
    <location>
        <begin position="9"/>
        <end position="23"/>
    </location>
</feature>
<evidence type="ECO:0000256" key="2">
    <source>
        <dbReference type="SAM" id="Phobius"/>
    </source>
</evidence>
<feature type="region of interest" description="Disordered" evidence="1">
    <location>
        <begin position="1"/>
        <end position="23"/>
    </location>
</feature>
<gene>
    <name evidence="3" type="ORF">KUTeg_015528</name>
</gene>
<keyword evidence="2" id="KW-1133">Transmembrane helix</keyword>
<feature type="transmembrane region" description="Helical" evidence="2">
    <location>
        <begin position="185"/>
        <end position="208"/>
    </location>
</feature>
<feature type="region of interest" description="Disordered" evidence="1">
    <location>
        <begin position="300"/>
        <end position="326"/>
    </location>
</feature>
<evidence type="ECO:0000313" key="3">
    <source>
        <dbReference type="EMBL" id="KAJ8307444.1"/>
    </source>
</evidence>
<protein>
    <submittedName>
        <fullName evidence="3">Uncharacterized protein</fullName>
    </submittedName>
</protein>
<organism evidence="3 4">
    <name type="scientific">Tegillarca granosa</name>
    <name type="common">Malaysian cockle</name>
    <name type="synonym">Anadara granosa</name>
    <dbReference type="NCBI Taxonomy" id="220873"/>
    <lineage>
        <taxon>Eukaryota</taxon>
        <taxon>Metazoa</taxon>
        <taxon>Spiralia</taxon>
        <taxon>Lophotrochozoa</taxon>
        <taxon>Mollusca</taxon>
        <taxon>Bivalvia</taxon>
        <taxon>Autobranchia</taxon>
        <taxon>Pteriomorphia</taxon>
        <taxon>Arcoida</taxon>
        <taxon>Arcoidea</taxon>
        <taxon>Arcidae</taxon>
        <taxon>Tegillarca</taxon>
    </lineage>
</organism>
<keyword evidence="2" id="KW-0812">Transmembrane</keyword>
<evidence type="ECO:0000313" key="4">
    <source>
        <dbReference type="Proteomes" id="UP001217089"/>
    </source>
</evidence>
<evidence type="ECO:0000256" key="1">
    <source>
        <dbReference type="SAM" id="MobiDB-lite"/>
    </source>
</evidence>
<reference evidence="3 4" key="1">
    <citation type="submission" date="2022-12" db="EMBL/GenBank/DDBJ databases">
        <title>Chromosome-level genome of Tegillarca granosa.</title>
        <authorList>
            <person name="Kim J."/>
        </authorList>
    </citation>
    <scope>NUCLEOTIDE SEQUENCE [LARGE SCALE GENOMIC DNA]</scope>
    <source>
        <strain evidence="3">Teg-2019</strain>
        <tissue evidence="3">Adductor muscle</tissue>
    </source>
</reference>
<proteinExistence type="predicted"/>
<accession>A0ABQ9EQF0</accession>
<feature type="compositionally biased region" description="Polar residues" evidence="1">
    <location>
        <begin position="300"/>
        <end position="310"/>
    </location>
</feature>
<keyword evidence="4" id="KW-1185">Reference proteome</keyword>
<dbReference type="Proteomes" id="UP001217089">
    <property type="component" value="Unassembled WGS sequence"/>
</dbReference>
<sequence length="326" mass="36459">MGRKRKNEINGSQTSDISGNNSEVFVKNVSSSQKGQVDKEKDTKYSSHIGKFLIPSCYFDRYVTNSTPVGRTLQSSEHRYNYQASKRMTKSLLVLMFLSGALRGKPCIQLKNEHHLHTHFIVNILEHRLTLDQTSCTQKANYICEKVVQITEEIKANKSQTTEKDISKSDRKNANQVHNGLGEGVVVGIVIIICITIVAAIVIVGQLLKKIKRVDSSRRPLHRYQSNNSWSESGENNYINYPFTVPYNSTDTRSFVNPISSRTGCSVDVIPLQTVHESFDCSVTSSGVCSLVTSIHSQSANNRSRMNSGYQPRGGNKTSEESKMVF</sequence>
<comment type="caution">
    <text evidence="3">The sequence shown here is derived from an EMBL/GenBank/DDBJ whole genome shotgun (WGS) entry which is preliminary data.</text>
</comment>
<keyword evidence="2" id="KW-0472">Membrane</keyword>
<name>A0ABQ9EQF0_TEGGR</name>